<dbReference type="RefSeq" id="WP_134487037.1">
    <property type="nucleotide sequence ID" value="NZ_CP139089.1"/>
</dbReference>
<name>A0A4U8Z0B8_METTU</name>
<proteinExistence type="predicted"/>
<sequence>MSPGGRSERLDFLRQKIARAENSVAFAQRNLGEDCSLDRMLGGGLRCGALHEIAPGRAGDGAAASGFALALSARLAAKAPAGRSAIIWIVEDFAGLEGGAPYGPGLALHGVDPARLILVHTASAKDSLWTMEEALKCRAAAAVIGEIWNLEKIYSLTASRRLALAAQASGGAGLMLAAGMAGGGERLSSCAHTRFEVFAHKGIYARGSPLAGLPLPGLACWSVRIVKARAVERANGADPVAIFWDHEEGCFRDAFPLRLIANARDRPHHPADARAGFGQTA</sequence>
<evidence type="ECO:0000313" key="1">
    <source>
        <dbReference type="EMBL" id="VFU07646.1"/>
    </source>
</evidence>
<protein>
    <recommendedName>
        <fullName evidence="3">Protein ImuA</fullName>
    </recommendedName>
</protein>
<gene>
    <name evidence="1" type="ORF">MTUNDRAET4_0753</name>
</gene>
<accession>A0A4U8Z0B8</accession>
<dbReference type="Proteomes" id="UP000294360">
    <property type="component" value="Chromosome"/>
</dbReference>
<evidence type="ECO:0008006" key="3">
    <source>
        <dbReference type="Google" id="ProtNLM"/>
    </source>
</evidence>
<dbReference type="Gene3D" id="3.40.50.300">
    <property type="entry name" value="P-loop containing nucleotide triphosphate hydrolases"/>
    <property type="match status" value="1"/>
</dbReference>
<dbReference type="InterPro" id="IPR027417">
    <property type="entry name" value="P-loop_NTPase"/>
</dbReference>
<dbReference type="OrthoDB" id="7202530at2"/>
<organism evidence="1 2">
    <name type="scientific">Methylocella tundrae</name>
    <dbReference type="NCBI Taxonomy" id="227605"/>
    <lineage>
        <taxon>Bacteria</taxon>
        <taxon>Pseudomonadati</taxon>
        <taxon>Pseudomonadota</taxon>
        <taxon>Alphaproteobacteria</taxon>
        <taxon>Hyphomicrobiales</taxon>
        <taxon>Beijerinckiaceae</taxon>
        <taxon>Methylocella</taxon>
    </lineage>
</organism>
<dbReference type="AlphaFoldDB" id="A0A4U8Z0B8"/>
<dbReference type="KEGG" id="mtun:MTUNDRAET4_0753"/>
<dbReference type="EMBL" id="LR536450">
    <property type="protein sequence ID" value="VFU07646.1"/>
    <property type="molecule type" value="Genomic_DNA"/>
</dbReference>
<dbReference type="SUPFAM" id="SSF52540">
    <property type="entry name" value="P-loop containing nucleoside triphosphate hydrolases"/>
    <property type="match status" value="1"/>
</dbReference>
<evidence type="ECO:0000313" key="2">
    <source>
        <dbReference type="Proteomes" id="UP000294360"/>
    </source>
</evidence>
<reference evidence="1 2" key="1">
    <citation type="submission" date="2019-03" db="EMBL/GenBank/DDBJ databases">
        <authorList>
            <person name="Kox A.R. M."/>
        </authorList>
    </citation>
    <scope>NUCLEOTIDE SEQUENCE [LARGE SCALE GENOMIC DNA]</scope>
    <source>
        <strain evidence="1">MTUNDRAET4 annotated genome</strain>
    </source>
</reference>